<evidence type="ECO:0000256" key="9">
    <source>
        <dbReference type="ARBA" id="ARBA00023303"/>
    </source>
</evidence>
<comment type="caution">
    <text evidence="11">The sequence shown here is derived from an EMBL/GenBank/DDBJ whole genome shotgun (WGS) entry which is preliminary data.</text>
</comment>
<evidence type="ECO:0000256" key="3">
    <source>
        <dbReference type="ARBA" id="ARBA00022692"/>
    </source>
</evidence>
<accession>A0ABW1ENF4</accession>
<proteinExistence type="predicted"/>
<keyword evidence="7" id="KW-0869">Chloride channel</keyword>
<organism evidence="11 12">
    <name type="scientific">Acidicapsa dinghuensis</name>
    <dbReference type="NCBI Taxonomy" id="2218256"/>
    <lineage>
        <taxon>Bacteria</taxon>
        <taxon>Pseudomonadati</taxon>
        <taxon>Acidobacteriota</taxon>
        <taxon>Terriglobia</taxon>
        <taxon>Terriglobales</taxon>
        <taxon>Acidobacteriaceae</taxon>
        <taxon>Acidicapsa</taxon>
    </lineage>
</organism>
<keyword evidence="5" id="KW-0406">Ion transport</keyword>
<reference evidence="12" key="1">
    <citation type="journal article" date="2019" name="Int. J. Syst. Evol. Microbiol.">
        <title>The Global Catalogue of Microorganisms (GCM) 10K type strain sequencing project: providing services to taxonomists for standard genome sequencing and annotation.</title>
        <authorList>
            <consortium name="The Broad Institute Genomics Platform"/>
            <consortium name="The Broad Institute Genome Sequencing Center for Infectious Disease"/>
            <person name="Wu L."/>
            <person name="Ma J."/>
        </authorList>
    </citation>
    <scope>NUCLEOTIDE SEQUENCE [LARGE SCALE GENOMIC DNA]</scope>
    <source>
        <strain evidence="12">JCM 4087</strain>
    </source>
</reference>
<dbReference type="Pfam" id="PF00654">
    <property type="entry name" value="Voltage_CLC"/>
    <property type="match status" value="1"/>
</dbReference>
<dbReference type="RefSeq" id="WP_263332483.1">
    <property type="nucleotide sequence ID" value="NZ_JAGSYH010000001.1"/>
</dbReference>
<evidence type="ECO:0000256" key="5">
    <source>
        <dbReference type="ARBA" id="ARBA00023065"/>
    </source>
</evidence>
<feature type="transmembrane region" description="Helical" evidence="10">
    <location>
        <begin position="203"/>
        <end position="224"/>
    </location>
</feature>
<dbReference type="Proteomes" id="UP001596091">
    <property type="component" value="Unassembled WGS sequence"/>
</dbReference>
<evidence type="ECO:0000256" key="2">
    <source>
        <dbReference type="ARBA" id="ARBA00022448"/>
    </source>
</evidence>
<evidence type="ECO:0000256" key="8">
    <source>
        <dbReference type="ARBA" id="ARBA00023214"/>
    </source>
</evidence>
<evidence type="ECO:0000256" key="1">
    <source>
        <dbReference type="ARBA" id="ARBA00004141"/>
    </source>
</evidence>
<feature type="transmembrane region" description="Helical" evidence="10">
    <location>
        <begin position="266"/>
        <end position="283"/>
    </location>
</feature>
<keyword evidence="3 10" id="KW-0812">Transmembrane</keyword>
<dbReference type="InterPro" id="IPR014743">
    <property type="entry name" value="Cl-channel_core"/>
</dbReference>
<keyword evidence="8" id="KW-0868">Chloride</keyword>
<evidence type="ECO:0000313" key="12">
    <source>
        <dbReference type="Proteomes" id="UP001596091"/>
    </source>
</evidence>
<dbReference type="InterPro" id="IPR050368">
    <property type="entry name" value="ClC-type_chloride_channel"/>
</dbReference>
<dbReference type="InterPro" id="IPR001807">
    <property type="entry name" value="ClC"/>
</dbReference>
<feature type="transmembrane region" description="Helical" evidence="10">
    <location>
        <begin position="71"/>
        <end position="88"/>
    </location>
</feature>
<dbReference type="EMBL" id="JBHSPH010000010">
    <property type="protein sequence ID" value="MFC5864822.1"/>
    <property type="molecule type" value="Genomic_DNA"/>
</dbReference>
<name>A0ABW1ENF4_9BACT</name>
<feature type="transmembrane region" description="Helical" evidence="10">
    <location>
        <begin position="165"/>
        <end position="191"/>
    </location>
</feature>
<dbReference type="Gene3D" id="1.10.3080.10">
    <property type="entry name" value="Clc chloride channel"/>
    <property type="match status" value="1"/>
</dbReference>
<protein>
    <submittedName>
        <fullName evidence="11">Chloride channel protein</fullName>
    </submittedName>
</protein>
<evidence type="ECO:0000256" key="4">
    <source>
        <dbReference type="ARBA" id="ARBA00022989"/>
    </source>
</evidence>
<feature type="transmembrane region" description="Helical" evidence="10">
    <location>
        <begin position="356"/>
        <end position="378"/>
    </location>
</feature>
<feature type="transmembrane region" description="Helical" evidence="10">
    <location>
        <begin position="20"/>
        <end position="44"/>
    </location>
</feature>
<dbReference type="SUPFAM" id="SSF81340">
    <property type="entry name" value="Clc chloride channel"/>
    <property type="match status" value="1"/>
</dbReference>
<keyword evidence="4 10" id="KW-1133">Transmembrane helix</keyword>
<sequence length="423" mass="44646">MSTATVTNVKGTKRAATSWLASAGWAIVLGAASGLACVAVRLFFRLLQWVFVQKTGMLPAAAASLPPLRRILTPIIGAALATLVIWLMRRRAPDLHFEGYVEAVRLKNGQIPLLSTVWRTVSSGFSVATGAAIGREGSMIQFAAAISSWVGERSPLRNLPLSRQVAYGAAAAVAAAYQAPIAGVFFAVEIVLGEWAWSDLPQLFLASSTGWLMSRLLLGAGPLFPVRESLPITQDLLWVLPLALVLGAVGPAYQRLLHLSKAAKRLPFALLWSGLAVGALALIEPKVWGNGDFALVGILQDKTMLLGIVSVLACRLIATTFCVGTGTVGGVFTPTLFTGAALGLAAGHLLHNPEPLILAICGMALLMAAVTHAPWMAALMAVELTGQWHLLPIILPCSLLASFIARTISRESLYAIASPEPAQ</sequence>
<evidence type="ECO:0000256" key="7">
    <source>
        <dbReference type="ARBA" id="ARBA00023173"/>
    </source>
</evidence>
<keyword evidence="12" id="KW-1185">Reference proteome</keyword>
<gene>
    <name evidence="11" type="ORF">ACFPT7_21115</name>
</gene>
<dbReference type="PANTHER" id="PTHR43427:SF6">
    <property type="entry name" value="CHLORIDE CHANNEL PROTEIN CLC-E"/>
    <property type="match status" value="1"/>
</dbReference>
<dbReference type="PANTHER" id="PTHR43427">
    <property type="entry name" value="CHLORIDE CHANNEL PROTEIN CLC-E"/>
    <property type="match status" value="1"/>
</dbReference>
<feature type="transmembrane region" description="Helical" evidence="10">
    <location>
        <begin position="236"/>
        <end position="254"/>
    </location>
</feature>
<keyword evidence="9" id="KW-0407">Ion channel</keyword>
<keyword evidence="2" id="KW-0813">Transport</keyword>
<evidence type="ECO:0000256" key="10">
    <source>
        <dbReference type="SAM" id="Phobius"/>
    </source>
</evidence>
<dbReference type="CDD" id="cd00400">
    <property type="entry name" value="Voltage_gated_ClC"/>
    <property type="match status" value="1"/>
</dbReference>
<feature type="transmembrane region" description="Helical" evidence="10">
    <location>
        <begin position="390"/>
        <end position="409"/>
    </location>
</feature>
<evidence type="ECO:0000313" key="11">
    <source>
        <dbReference type="EMBL" id="MFC5864822.1"/>
    </source>
</evidence>
<comment type="subcellular location">
    <subcellularLocation>
        <location evidence="1">Membrane</location>
        <topology evidence="1">Multi-pass membrane protein</topology>
    </subcellularLocation>
</comment>
<feature type="transmembrane region" description="Helical" evidence="10">
    <location>
        <begin position="331"/>
        <end position="350"/>
    </location>
</feature>
<keyword evidence="6 10" id="KW-0472">Membrane</keyword>
<evidence type="ECO:0000256" key="6">
    <source>
        <dbReference type="ARBA" id="ARBA00023136"/>
    </source>
</evidence>
<feature type="transmembrane region" description="Helical" evidence="10">
    <location>
        <begin position="303"/>
        <end position="324"/>
    </location>
</feature>